<dbReference type="AlphaFoldDB" id="A0A378LTG8"/>
<keyword evidence="2" id="KW-1185">Reference proteome</keyword>
<dbReference type="SUPFAM" id="SSF117396">
    <property type="entry name" value="TM1631-like"/>
    <property type="match status" value="1"/>
</dbReference>
<dbReference type="InterPro" id="IPR036520">
    <property type="entry name" value="UPF0759_sf"/>
</dbReference>
<dbReference type="Pfam" id="PF01904">
    <property type="entry name" value="DUF72"/>
    <property type="match status" value="1"/>
</dbReference>
<dbReference type="InterPro" id="IPR002763">
    <property type="entry name" value="DUF72"/>
</dbReference>
<dbReference type="STRING" id="1122170.GCA_000701265_00648"/>
<name>A0A378LTG8_9GAMM</name>
<evidence type="ECO:0000313" key="1">
    <source>
        <dbReference type="EMBL" id="STY29640.1"/>
    </source>
</evidence>
<organism evidence="1 2">
    <name type="scientific">Legionella wadsworthii</name>
    <dbReference type="NCBI Taxonomy" id="28088"/>
    <lineage>
        <taxon>Bacteria</taxon>
        <taxon>Pseudomonadati</taxon>
        <taxon>Pseudomonadota</taxon>
        <taxon>Gammaproteobacteria</taxon>
        <taxon>Legionellales</taxon>
        <taxon>Legionellaceae</taxon>
        <taxon>Legionella</taxon>
    </lineage>
</organism>
<reference evidence="1 2" key="1">
    <citation type="submission" date="2018-06" db="EMBL/GenBank/DDBJ databases">
        <authorList>
            <consortium name="Pathogen Informatics"/>
            <person name="Doyle S."/>
        </authorList>
    </citation>
    <scope>NUCLEOTIDE SEQUENCE [LARGE SCALE GENOMIC DNA]</scope>
    <source>
        <strain evidence="1 2">NCTC11532</strain>
    </source>
</reference>
<proteinExistence type="predicted"/>
<protein>
    <submittedName>
        <fullName evidence="1">Protein of uncharacterized function DUF72</fullName>
    </submittedName>
</protein>
<dbReference type="PANTHER" id="PTHR30348">
    <property type="entry name" value="UNCHARACTERIZED PROTEIN YECE"/>
    <property type="match status" value="1"/>
</dbReference>
<gene>
    <name evidence="1" type="ORF">NCTC11532_01838</name>
</gene>
<dbReference type="EMBL" id="UGPB01000001">
    <property type="protein sequence ID" value="STY29640.1"/>
    <property type="molecule type" value="Genomic_DNA"/>
</dbReference>
<dbReference type="Gene3D" id="3.20.20.410">
    <property type="entry name" value="Protein of unknown function UPF0759"/>
    <property type="match status" value="1"/>
</dbReference>
<dbReference type="RefSeq" id="WP_278030592.1">
    <property type="nucleotide sequence ID" value="NZ_CAAAIS010000001.1"/>
</dbReference>
<dbReference type="PANTHER" id="PTHR30348:SF4">
    <property type="entry name" value="DUF72 DOMAIN-CONTAINING PROTEIN"/>
    <property type="match status" value="1"/>
</dbReference>
<sequence length="92" mass="11295">MQRDKIHIGTSGWQYSHWYGSFYPKNINFHKQLITFYAQKFQTVELNTSFYHVPSEKTIEEWIKATPQDFIFSYKVNRYITHMKKLNDLRKR</sequence>
<evidence type="ECO:0000313" key="2">
    <source>
        <dbReference type="Proteomes" id="UP000255297"/>
    </source>
</evidence>
<accession>A0A378LTG8</accession>
<dbReference type="Proteomes" id="UP000255297">
    <property type="component" value="Unassembled WGS sequence"/>
</dbReference>